<evidence type="ECO:0000259" key="4">
    <source>
        <dbReference type="PROSITE" id="PS50043"/>
    </source>
</evidence>
<dbReference type="InterPro" id="IPR001789">
    <property type="entry name" value="Sig_transdc_resp-reg_receiver"/>
</dbReference>
<dbReference type="InterPro" id="IPR039420">
    <property type="entry name" value="WalR-like"/>
</dbReference>
<feature type="region of interest" description="Disordered" evidence="3">
    <location>
        <begin position="210"/>
        <end position="248"/>
    </location>
</feature>
<organism evidence="6 7">
    <name type="scientific">Ideonella azotifigens</name>
    <dbReference type="NCBI Taxonomy" id="513160"/>
    <lineage>
        <taxon>Bacteria</taxon>
        <taxon>Pseudomonadati</taxon>
        <taxon>Pseudomonadota</taxon>
        <taxon>Betaproteobacteria</taxon>
        <taxon>Burkholderiales</taxon>
        <taxon>Sphaerotilaceae</taxon>
        <taxon>Ideonella</taxon>
    </lineage>
</organism>
<gene>
    <name evidence="6" type="ORF">GCM10009107_19190</name>
</gene>
<dbReference type="Proteomes" id="UP001500279">
    <property type="component" value="Unassembled WGS sequence"/>
</dbReference>
<evidence type="ECO:0000259" key="5">
    <source>
        <dbReference type="PROSITE" id="PS50110"/>
    </source>
</evidence>
<name>A0ABP3V5X7_9BURK</name>
<feature type="domain" description="HTH luxR-type" evidence="4">
    <location>
        <begin position="145"/>
        <end position="210"/>
    </location>
</feature>
<dbReference type="RefSeq" id="WP_141290823.1">
    <property type="nucleotide sequence ID" value="NZ_BAAAEW010000008.1"/>
</dbReference>
<comment type="caution">
    <text evidence="6">The sequence shown here is derived from an EMBL/GenBank/DDBJ whole genome shotgun (WGS) entry which is preliminary data.</text>
</comment>
<sequence>MSYERMSHEAGTVRVSVIHSEAVIALGIATALRGQSSCEVDIVGATASPLAACVSARADVAVCDPTSAALLLAQRREHAHGWGNSVRVLVVSTQVQPQDVQAALRHGAHGYALLDCGISQLQEIVLAVSRGQRHLCPAAASLVAESMSYQALTGRESEVLQLLAQGDSNKSIANALSLSGGTVKAHVKSILNKLDAKSRTEAANVAMRRGLIGSQAPSSPATGVRTEPSPAHRPQPAASATRSLSHAI</sequence>
<dbReference type="InterPro" id="IPR016032">
    <property type="entry name" value="Sig_transdc_resp-reg_C-effctor"/>
</dbReference>
<feature type="compositionally biased region" description="Polar residues" evidence="3">
    <location>
        <begin position="238"/>
        <end position="248"/>
    </location>
</feature>
<dbReference type="InterPro" id="IPR011006">
    <property type="entry name" value="CheY-like_superfamily"/>
</dbReference>
<evidence type="ECO:0000256" key="2">
    <source>
        <dbReference type="PROSITE-ProRule" id="PRU00169"/>
    </source>
</evidence>
<keyword evidence="7" id="KW-1185">Reference proteome</keyword>
<dbReference type="Gene3D" id="3.40.50.2300">
    <property type="match status" value="1"/>
</dbReference>
<evidence type="ECO:0000256" key="1">
    <source>
        <dbReference type="ARBA" id="ARBA00023125"/>
    </source>
</evidence>
<dbReference type="InterPro" id="IPR000792">
    <property type="entry name" value="Tscrpt_reg_LuxR_C"/>
</dbReference>
<proteinExistence type="predicted"/>
<accession>A0ABP3V5X7</accession>
<dbReference type="CDD" id="cd06170">
    <property type="entry name" value="LuxR_C_like"/>
    <property type="match status" value="1"/>
</dbReference>
<dbReference type="SMART" id="SM00421">
    <property type="entry name" value="HTH_LUXR"/>
    <property type="match status" value="1"/>
</dbReference>
<dbReference type="SUPFAM" id="SSF46894">
    <property type="entry name" value="C-terminal effector domain of the bipartite response regulators"/>
    <property type="match status" value="1"/>
</dbReference>
<dbReference type="PANTHER" id="PTHR43214">
    <property type="entry name" value="TWO-COMPONENT RESPONSE REGULATOR"/>
    <property type="match status" value="1"/>
</dbReference>
<reference evidence="7" key="1">
    <citation type="journal article" date="2019" name="Int. J. Syst. Evol. Microbiol.">
        <title>The Global Catalogue of Microorganisms (GCM) 10K type strain sequencing project: providing services to taxonomists for standard genome sequencing and annotation.</title>
        <authorList>
            <consortium name="The Broad Institute Genomics Platform"/>
            <consortium name="The Broad Institute Genome Sequencing Center for Infectious Disease"/>
            <person name="Wu L."/>
            <person name="Ma J."/>
        </authorList>
    </citation>
    <scope>NUCLEOTIDE SEQUENCE [LARGE SCALE GENOMIC DNA]</scope>
    <source>
        <strain evidence="7">JCM 15503</strain>
    </source>
</reference>
<protein>
    <submittedName>
        <fullName evidence="6">Response regulator transcription factor</fullName>
    </submittedName>
</protein>
<keyword evidence="1" id="KW-0238">DNA-binding</keyword>
<evidence type="ECO:0000313" key="6">
    <source>
        <dbReference type="EMBL" id="GAA0748963.1"/>
    </source>
</evidence>
<dbReference type="Pfam" id="PF00196">
    <property type="entry name" value="GerE"/>
    <property type="match status" value="1"/>
</dbReference>
<dbReference type="PRINTS" id="PR00038">
    <property type="entry name" value="HTHLUXR"/>
</dbReference>
<keyword evidence="2" id="KW-0597">Phosphoprotein</keyword>
<evidence type="ECO:0000256" key="3">
    <source>
        <dbReference type="SAM" id="MobiDB-lite"/>
    </source>
</evidence>
<evidence type="ECO:0000313" key="7">
    <source>
        <dbReference type="Proteomes" id="UP001500279"/>
    </source>
</evidence>
<dbReference type="EMBL" id="BAAAEW010000008">
    <property type="protein sequence ID" value="GAA0748963.1"/>
    <property type="molecule type" value="Genomic_DNA"/>
</dbReference>
<feature type="modified residue" description="4-aspartylphosphate" evidence="2">
    <location>
        <position position="64"/>
    </location>
</feature>
<dbReference type="PROSITE" id="PS00622">
    <property type="entry name" value="HTH_LUXR_1"/>
    <property type="match status" value="1"/>
</dbReference>
<dbReference type="SUPFAM" id="SSF52172">
    <property type="entry name" value="CheY-like"/>
    <property type="match status" value="1"/>
</dbReference>
<dbReference type="PROSITE" id="PS50110">
    <property type="entry name" value="RESPONSE_REGULATORY"/>
    <property type="match status" value="1"/>
</dbReference>
<feature type="domain" description="Response regulatory" evidence="5">
    <location>
        <begin position="14"/>
        <end position="129"/>
    </location>
</feature>
<dbReference type="PROSITE" id="PS50043">
    <property type="entry name" value="HTH_LUXR_2"/>
    <property type="match status" value="1"/>
</dbReference>